<protein>
    <recommendedName>
        <fullName evidence="3">C2H2-type domain-containing protein</fullName>
    </recommendedName>
</protein>
<proteinExistence type="predicted"/>
<feature type="region of interest" description="Disordered" evidence="2">
    <location>
        <begin position="352"/>
        <end position="389"/>
    </location>
</feature>
<evidence type="ECO:0000256" key="2">
    <source>
        <dbReference type="SAM" id="MobiDB-lite"/>
    </source>
</evidence>
<feature type="compositionally biased region" description="Basic and acidic residues" evidence="2">
    <location>
        <begin position="12"/>
        <end position="22"/>
    </location>
</feature>
<keyword evidence="1" id="KW-0479">Metal-binding</keyword>
<keyword evidence="1" id="KW-0862">Zinc</keyword>
<reference evidence="4" key="1">
    <citation type="submission" date="2021-07" db="EMBL/GenBank/DDBJ databases">
        <title>Draft genome of Mortierella alpina, strain LL118, isolated from an aspen leaf litter sample.</title>
        <authorList>
            <person name="Yang S."/>
            <person name="Vinatzer B.A."/>
        </authorList>
    </citation>
    <scope>NUCLEOTIDE SEQUENCE</scope>
    <source>
        <strain evidence="4">LL118</strain>
    </source>
</reference>
<dbReference type="Proteomes" id="UP000717515">
    <property type="component" value="Unassembled WGS sequence"/>
</dbReference>
<feature type="region of interest" description="Disordered" evidence="2">
    <location>
        <begin position="1"/>
        <end position="72"/>
    </location>
</feature>
<dbReference type="PANTHER" id="PTHR21354">
    <property type="entry name" value="ZINC FINGER PROTEIN 511"/>
    <property type="match status" value="1"/>
</dbReference>
<evidence type="ECO:0000313" key="5">
    <source>
        <dbReference type="Proteomes" id="UP000717515"/>
    </source>
</evidence>
<dbReference type="PANTHER" id="PTHR21354:SF0">
    <property type="entry name" value="ZINC FINGER PROTEIN 511"/>
    <property type="match status" value="1"/>
</dbReference>
<comment type="caution">
    <text evidence="4">The sequence shown here is derived from an EMBL/GenBank/DDBJ whole genome shotgun (WGS) entry which is preliminary data.</text>
</comment>
<feature type="compositionally biased region" description="Low complexity" evidence="2">
    <location>
        <begin position="286"/>
        <end position="301"/>
    </location>
</feature>
<dbReference type="SMART" id="SM00355">
    <property type="entry name" value="ZnF_C2H2"/>
    <property type="match status" value="3"/>
</dbReference>
<dbReference type="EMBL" id="JAIFTL010000377">
    <property type="protein sequence ID" value="KAG9319790.1"/>
    <property type="molecule type" value="Genomic_DNA"/>
</dbReference>
<feature type="non-terminal residue" evidence="4">
    <location>
        <position position="1"/>
    </location>
</feature>
<dbReference type="PROSITE" id="PS00028">
    <property type="entry name" value="ZINC_FINGER_C2H2_1"/>
    <property type="match status" value="1"/>
</dbReference>
<dbReference type="PROSITE" id="PS50157">
    <property type="entry name" value="ZINC_FINGER_C2H2_2"/>
    <property type="match status" value="1"/>
</dbReference>
<evidence type="ECO:0000313" key="4">
    <source>
        <dbReference type="EMBL" id="KAG9319790.1"/>
    </source>
</evidence>
<accession>A0A9P7ZXX2</accession>
<keyword evidence="1" id="KW-0863">Zinc-finger</keyword>
<sequence>MSSEDQAPADFTKGRDQSHTRLELPVSAKRKAKRPRAIMNVDLPAHSFASKDQHGHPPLQQRKRPLHQDDPFFQEGDYEYKAAWIRLEDENAYIPDLNDSDDDTRTEYSHRLTVQRCHLGKCHGELTFSSPAAYEHHYEINHRHICETCGKPFPGEKWLELHIHEVHNIMVKIKRERGEKTYRCFVEGCDRLCSTAAKRRMHLIGKHQYPKQFNFGIVFTGILPFEEKLRCRQSELFSMQEHPEGQEVHVPYRLQSSILYKEQYGQRSPTTHVDGDSGAMDIEASATSASRTAMRRNSSSSEAGTAGRATLPKGKEVRGTNAMPPKKQAFVQYRTPKSTKARLGWDRDITRSADQAMEVEPSSVCDAVVSDDGKRTQDRMDTDMDQLQQ</sequence>
<feature type="compositionally biased region" description="Basic and acidic residues" evidence="2">
    <location>
        <begin position="371"/>
        <end position="382"/>
    </location>
</feature>
<dbReference type="InterPro" id="IPR013087">
    <property type="entry name" value="Znf_C2H2_type"/>
</dbReference>
<evidence type="ECO:0000256" key="1">
    <source>
        <dbReference type="PROSITE-ProRule" id="PRU00042"/>
    </source>
</evidence>
<dbReference type="AlphaFoldDB" id="A0A9P7ZXX2"/>
<feature type="region of interest" description="Disordered" evidence="2">
    <location>
        <begin position="286"/>
        <end position="332"/>
    </location>
</feature>
<feature type="domain" description="C2H2-type" evidence="3">
    <location>
        <begin position="144"/>
        <end position="167"/>
    </location>
</feature>
<evidence type="ECO:0000259" key="3">
    <source>
        <dbReference type="PROSITE" id="PS50157"/>
    </source>
</evidence>
<dbReference type="InterPro" id="IPR039258">
    <property type="entry name" value="ZNF511"/>
</dbReference>
<organism evidence="4 5">
    <name type="scientific">Mortierella alpina</name>
    <name type="common">Oleaginous fungus</name>
    <name type="synonym">Mortierella renispora</name>
    <dbReference type="NCBI Taxonomy" id="64518"/>
    <lineage>
        <taxon>Eukaryota</taxon>
        <taxon>Fungi</taxon>
        <taxon>Fungi incertae sedis</taxon>
        <taxon>Mucoromycota</taxon>
        <taxon>Mortierellomycotina</taxon>
        <taxon>Mortierellomycetes</taxon>
        <taxon>Mortierellales</taxon>
        <taxon>Mortierellaceae</taxon>
        <taxon>Mortierella</taxon>
    </lineage>
</organism>
<gene>
    <name evidence="4" type="ORF">KVV02_005071</name>
</gene>
<dbReference type="GO" id="GO:0008270">
    <property type="term" value="F:zinc ion binding"/>
    <property type="evidence" value="ECO:0007669"/>
    <property type="project" value="UniProtKB-KW"/>
</dbReference>
<name>A0A9P7ZXX2_MORAP</name>